<protein>
    <recommendedName>
        <fullName evidence="3">diguanylate cyclase</fullName>
        <ecNumber evidence="3">2.7.7.65</ecNumber>
    </recommendedName>
</protein>
<evidence type="ECO:0000256" key="3">
    <source>
        <dbReference type="ARBA" id="ARBA00012528"/>
    </source>
</evidence>
<dbReference type="FunFam" id="3.30.70.270:FF:000001">
    <property type="entry name" value="Diguanylate cyclase domain protein"/>
    <property type="match status" value="1"/>
</dbReference>
<dbReference type="SMART" id="SM00267">
    <property type="entry name" value="GGDEF"/>
    <property type="match status" value="1"/>
</dbReference>
<sequence length="572" mass="61999">MSGRFLLTVHLNRLINALLVVTSLATACGMALLVRQAHENSTGMRLTRDQLPVYAEALRLVEAVSAERGPTNALLGGRGGDSRELARARALSDQRFARLQDLLQGCQQCSVTAEQAANGYQALLQARARVDQRLWATPDDPAPQDIATVVQGMFRALDSNFITADLTLHDLIQRSPAVAIYLVNAKLAARLRDTAGRLGSLLTPALQAQRLPSGAEQVQLLQTQGRINQLMDLLRSNLNLAPGRPERDRFVQVQERYLGEGLDWYHQTLAALATGTAPSAASFAQGYVPTMVSILELRDEALSLAREEADVLAREAQLRLLLTIAAAVGILLALGTGLLLLKQRLLTPLLANTQRLLSLSRRARPLGTVAEDDPRTLFAAFAQLEDELLQADRLREERDALIAELGIRAETDYLTGLANRRAFERELAQGVTSTPGQLAAIAFDIDHFKRINDTYGHAAGDLLLQQLAQRCRELLRPGDRIARIGGEEFAVLADVAQPADALALAERLRQGIAATPFAVGPTEALPVTASFGVAVTPRLAEGVPVRLLAQADAALYRAKHRGRNCSEIAELG</sequence>
<dbReference type="Gene3D" id="3.30.70.270">
    <property type="match status" value="1"/>
</dbReference>
<evidence type="ECO:0000313" key="7">
    <source>
        <dbReference type="EMBL" id="SCZ47598.1"/>
    </source>
</evidence>
<dbReference type="AlphaFoldDB" id="A0A1G5PE69"/>
<dbReference type="OrthoDB" id="9812260at2"/>
<name>A0A1G5PE69_9PSED</name>
<dbReference type="PROSITE" id="PS51257">
    <property type="entry name" value="PROKAR_LIPOPROTEIN"/>
    <property type="match status" value="1"/>
</dbReference>
<organism evidence="7 8">
    <name type="scientific">Pseudomonas oryzihabitans</name>
    <dbReference type="NCBI Taxonomy" id="47885"/>
    <lineage>
        <taxon>Bacteria</taxon>
        <taxon>Pseudomonadati</taxon>
        <taxon>Pseudomonadota</taxon>
        <taxon>Gammaproteobacteria</taxon>
        <taxon>Pseudomonadales</taxon>
        <taxon>Pseudomonadaceae</taxon>
        <taxon>Pseudomonas</taxon>
    </lineage>
</organism>
<keyword evidence="5" id="KW-0472">Membrane</keyword>
<comment type="subcellular location">
    <subcellularLocation>
        <location evidence="2">Cell inner membrane</location>
    </subcellularLocation>
</comment>
<evidence type="ECO:0000259" key="6">
    <source>
        <dbReference type="PROSITE" id="PS50887"/>
    </source>
</evidence>
<comment type="cofactor">
    <cofactor evidence="1">
        <name>Mg(2+)</name>
        <dbReference type="ChEBI" id="CHEBI:18420"/>
    </cofactor>
</comment>
<proteinExistence type="predicted"/>
<dbReference type="PANTHER" id="PTHR45138:SF9">
    <property type="entry name" value="DIGUANYLATE CYCLASE DGCM-RELATED"/>
    <property type="match status" value="1"/>
</dbReference>
<comment type="catalytic activity">
    <reaction evidence="4">
        <text>2 GTP = 3',3'-c-di-GMP + 2 diphosphate</text>
        <dbReference type="Rhea" id="RHEA:24898"/>
        <dbReference type="ChEBI" id="CHEBI:33019"/>
        <dbReference type="ChEBI" id="CHEBI:37565"/>
        <dbReference type="ChEBI" id="CHEBI:58805"/>
        <dbReference type="EC" id="2.7.7.65"/>
    </reaction>
</comment>
<accession>A0A1G5PE69</accession>
<dbReference type="InterPro" id="IPR043128">
    <property type="entry name" value="Rev_trsase/Diguanyl_cyclase"/>
</dbReference>
<gene>
    <name evidence="7" type="ORF">SAMN05216279_114111</name>
</gene>
<dbReference type="InterPro" id="IPR000160">
    <property type="entry name" value="GGDEF_dom"/>
</dbReference>
<dbReference type="GO" id="GO:0005886">
    <property type="term" value="C:plasma membrane"/>
    <property type="evidence" value="ECO:0007669"/>
    <property type="project" value="UniProtKB-SubCell"/>
</dbReference>
<dbReference type="PANTHER" id="PTHR45138">
    <property type="entry name" value="REGULATORY COMPONENTS OF SENSORY TRANSDUCTION SYSTEM"/>
    <property type="match status" value="1"/>
</dbReference>
<dbReference type="InterPro" id="IPR050469">
    <property type="entry name" value="Diguanylate_Cyclase"/>
</dbReference>
<keyword evidence="5" id="KW-0812">Transmembrane</keyword>
<evidence type="ECO:0000256" key="5">
    <source>
        <dbReference type="SAM" id="Phobius"/>
    </source>
</evidence>
<feature type="domain" description="GGDEF" evidence="6">
    <location>
        <begin position="436"/>
        <end position="571"/>
    </location>
</feature>
<evidence type="ECO:0000313" key="8">
    <source>
        <dbReference type="Proteomes" id="UP000183046"/>
    </source>
</evidence>
<dbReference type="Pfam" id="PF00990">
    <property type="entry name" value="GGDEF"/>
    <property type="match status" value="1"/>
</dbReference>
<evidence type="ECO:0000256" key="4">
    <source>
        <dbReference type="ARBA" id="ARBA00034247"/>
    </source>
</evidence>
<dbReference type="eggNOG" id="COG3706">
    <property type="taxonomic scope" value="Bacteria"/>
</dbReference>
<dbReference type="NCBIfam" id="TIGR00254">
    <property type="entry name" value="GGDEF"/>
    <property type="match status" value="1"/>
</dbReference>
<dbReference type="SUPFAM" id="SSF55073">
    <property type="entry name" value="Nucleotide cyclase"/>
    <property type="match status" value="1"/>
</dbReference>
<dbReference type="EC" id="2.7.7.65" evidence="3"/>
<dbReference type="CDD" id="cd01949">
    <property type="entry name" value="GGDEF"/>
    <property type="match status" value="1"/>
</dbReference>
<feature type="transmembrane region" description="Helical" evidence="5">
    <location>
        <begin position="14"/>
        <end position="34"/>
    </location>
</feature>
<keyword evidence="5" id="KW-1133">Transmembrane helix</keyword>
<comment type="caution">
    <text evidence="7">The sequence shown here is derived from an EMBL/GenBank/DDBJ whole genome shotgun (WGS) entry which is preliminary data.</text>
</comment>
<evidence type="ECO:0000256" key="1">
    <source>
        <dbReference type="ARBA" id="ARBA00001946"/>
    </source>
</evidence>
<feature type="transmembrane region" description="Helical" evidence="5">
    <location>
        <begin position="320"/>
        <end position="341"/>
    </location>
</feature>
<dbReference type="EMBL" id="FMWB01000014">
    <property type="protein sequence ID" value="SCZ47598.1"/>
    <property type="molecule type" value="Genomic_DNA"/>
</dbReference>
<dbReference type="GO" id="GO:1902201">
    <property type="term" value="P:negative regulation of bacterial-type flagellum-dependent cell motility"/>
    <property type="evidence" value="ECO:0007669"/>
    <property type="project" value="TreeGrafter"/>
</dbReference>
<reference evidence="8" key="1">
    <citation type="submission" date="2016-10" db="EMBL/GenBank/DDBJ databases">
        <authorList>
            <person name="de Groot N.N."/>
        </authorList>
    </citation>
    <scope>NUCLEOTIDE SEQUENCE [LARGE SCALE GENOMIC DNA]</scope>
    <source>
        <strain evidence="8">DSM 15758</strain>
    </source>
</reference>
<dbReference type="InterPro" id="IPR029787">
    <property type="entry name" value="Nucleotide_cyclase"/>
</dbReference>
<evidence type="ECO:0000256" key="2">
    <source>
        <dbReference type="ARBA" id="ARBA00004533"/>
    </source>
</evidence>
<dbReference type="PROSITE" id="PS50887">
    <property type="entry name" value="GGDEF"/>
    <property type="match status" value="1"/>
</dbReference>
<dbReference type="Proteomes" id="UP000183046">
    <property type="component" value="Unassembled WGS sequence"/>
</dbReference>
<dbReference type="GO" id="GO:0052621">
    <property type="term" value="F:diguanylate cyclase activity"/>
    <property type="evidence" value="ECO:0007669"/>
    <property type="project" value="UniProtKB-EC"/>
</dbReference>
<dbReference type="GO" id="GO:0043709">
    <property type="term" value="P:cell adhesion involved in single-species biofilm formation"/>
    <property type="evidence" value="ECO:0007669"/>
    <property type="project" value="TreeGrafter"/>
</dbReference>
<dbReference type="RefSeq" id="WP_074584822.1">
    <property type="nucleotide sequence ID" value="NZ_FMWB01000014.1"/>
</dbReference>